<dbReference type="AlphaFoldDB" id="A0A383DLI0"/>
<name>A0A383DLI0_9ZZZZ</name>
<dbReference type="SUPFAM" id="SSF53448">
    <property type="entry name" value="Nucleotide-diphospho-sugar transferases"/>
    <property type="match status" value="1"/>
</dbReference>
<gene>
    <name evidence="1" type="ORF">METZ01_LOCUS498007</name>
</gene>
<reference evidence="1" key="1">
    <citation type="submission" date="2018-05" db="EMBL/GenBank/DDBJ databases">
        <authorList>
            <person name="Lanie J.A."/>
            <person name="Ng W.-L."/>
            <person name="Kazmierczak K.M."/>
            <person name="Andrzejewski T.M."/>
            <person name="Davidsen T.M."/>
            <person name="Wayne K.J."/>
            <person name="Tettelin H."/>
            <person name="Glass J.I."/>
            <person name="Rusch D."/>
            <person name="Podicherti R."/>
            <person name="Tsui H.-C.T."/>
            <person name="Winkler M.E."/>
        </authorList>
    </citation>
    <scope>NUCLEOTIDE SEQUENCE</scope>
</reference>
<protein>
    <recommendedName>
        <fullName evidence="2">Glycosyltransferase 2-like domain-containing protein</fullName>
    </recommendedName>
</protein>
<feature type="non-terminal residue" evidence="1">
    <location>
        <position position="36"/>
    </location>
</feature>
<sequence length="36" mass="4149">MSNFNHPLVTVITVVYNNSKHIRDAIESVLSQDYSR</sequence>
<evidence type="ECO:0000313" key="1">
    <source>
        <dbReference type="EMBL" id="SVE45153.1"/>
    </source>
</evidence>
<organism evidence="1">
    <name type="scientific">marine metagenome</name>
    <dbReference type="NCBI Taxonomy" id="408172"/>
    <lineage>
        <taxon>unclassified sequences</taxon>
        <taxon>metagenomes</taxon>
        <taxon>ecological metagenomes</taxon>
    </lineage>
</organism>
<dbReference type="EMBL" id="UINC01218218">
    <property type="protein sequence ID" value="SVE45153.1"/>
    <property type="molecule type" value="Genomic_DNA"/>
</dbReference>
<accession>A0A383DLI0</accession>
<dbReference type="InterPro" id="IPR029044">
    <property type="entry name" value="Nucleotide-diphossugar_trans"/>
</dbReference>
<proteinExistence type="predicted"/>
<dbReference type="Gene3D" id="3.90.550.10">
    <property type="entry name" value="Spore Coat Polysaccharide Biosynthesis Protein SpsA, Chain A"/>
    <property type="match status" value="1"/>
</dbReference>
<evidence type="ECO:0008006" key="2">
    <source>
        <dbReference type="Google" id="ProtNLM"/>
    </source>
</evidence>